<evidence type="ECO:0000313" key="1">
    <source>
        <dbReference type="EMBL" id="KAK8053295.1"/>
    </source>
</evidence>
<accession>A0ABR1U317</accession>
<proteinExistence type="predicted"/>
<comment type="caution">
    <text evidence="1">The sequence shown here is derived from an EMBL/GenBank/DDBJ whole genome shotgun (WGS) entry which is preliminary data.</text>
</comment>
<evidence type="ECO:0000313" key="2">
    <source>
        <dbReference type="Proteomes" id="UP001446871"/>
    </source>
</evidence>
<protein>
    <submittedName>
        <fullName evidence="1">Uncharacterized protein</fullName>
    </submittedName>
</protein>
<reference evidence="1 2" key="1">
    <citation type="submission" date="2023-01" db="EMBL/GenBank/DDBJ databases">
        <title>Analysis of 21 Apiospora genomes using comparative genomics revels a genus with tremendous synthesis potential of carbohydrate active enzymes and secondary metabolites.</title>
        <authorList>
            <person name="Sorensen T."/>
        </authorList>
    </citation>
    <scope>NUCLEOTIDE SEQUENCE [LARGE SCALE GENOMIC DNA]</scope>
    <source>
        <strain evidence="1 2">CBS 83171</strain>
    </source>
</reference>
<dbReference type="EMBL" id="JAQQWM010000008">
    <property type="protein sequence ID" value="KAK8053295.1"/>
    <property type="molecule type" value="Genomic_DNA"/>
</dbReference>
<dbReference type="Proteomes" id="UP001446871">
    <property type="component" value="Unassembled WGS sequence"/>
</dbReference>
<name>A0ABR1U317_9PEZI</name>
<sequence length="52" mass="5610">MSSTSFQSEPATLLTKKPTATPASYVALAITSASRSRRAEARRRFSALPPWG</sequence>
<organism evidence="1 2">
    <name type="scientific">Apiospora saccharicola</name>
    <dbReference type="NCBI Taxonomy" id="335842"/>
    <lineage>
        <taxon>Eukaryota</taxon>
        <taxon>Fungi</taxon>
        <taxon>Dikarya</taxon>
        <taxon>Ascomycota</taxon>
        <taxon>Pezizomycotina</taxon>
        <taxon>Sordariomycetes</taxon>
        <taxon>Xylariomycetidae</taxon>
        <taxon>Amphisphaeriales</taxon>
        <taxon>Apiosporaceae</taxon>
        <taxon>Apiospora</taxon>
    </lineage>
</organism>
<gene>
    <name evidence="1" type="ORF">PG996_012596</name>
</gene>
<keyword evidence="2" id="KW-1185">Reference proteome</keyword>